<evidence type="ECO:0000256" key="1">
    <source>
        <dbReference type="SAM" id="Phobius"/>
    </source>
</evidence>
<keyword evidence="1" id="KW-0472">Membrane</keyword>
<name>A0A1H3M060_9PSEU</name>
<sequence>MLQWSVALGRGFGTDCLGECLIVLGITAFVVLVVGVPIQLAVVEPGSYSWTQDHLMIFWL</sequence>
<feature type="transmembrane region" description="Helical" evidence="1">
    <location>
        <begin position="21"/>
        <end position="42"/>
    </location>
</feature>
<evidence type="ECO:0000313" key="2">
    <source>
        <dbReference type="EMBL" id="SDY70157.1"/>
    </source>
</evidence>
<evidence type="ECO:0000313" key="3">
    <source>
        <dbReference type="Proteomes" id="UP000199529"/>
    </source>
</evidence>
<proteinExistence type="predicted"/>
<reference evidence="3" key="1">
    <citation type="submission" date="2016-10" db="EMBL/GenBank/DDBJ databases">
        <authorList>
            <person name="Varghese N."/>
            <person name="Submissions S."/>
        </authorList>
    </citation>
    <scope>NUCLEOTIDE SEQUENCE [LARGE SCALE GENOMIC DNA]</scope>
    <source>
        <strain evidence="3">CGMCC 4.3530</strain>
    </source>
</reference>
<dbReference type="STRING" id="418495.SAMN05216215_10332"/>
<gene>
    <name evidence="2" type="ORF">SAMN05216215_10332</name>
</gene>
<keyword evidence="1" id="KW-1133">Transmembrane helix</keyword>
<accession>A0A1H3M060</accession>
<keyword evidence="3" id="KW-1185">Reference proteome</keyword>
<organism evidence="2 3">
    <name type="scientific">Saccharopolyspora shandongensis</name>
    <dbReference type="NCBI Taxonomy" id="418495"/>
    <lineage>
        <taxon>Bacteria</taxon>
        <taxon>Bacillati</taxon>
        <taxon>Actinomycetota</taxon>
        <taxon>Actinomycetes</taxon>
        <taxon>Pseudonocardiales</taxon>
        <taxon>Pseudonocardiaceae</taxon>
        <taxon>Saccharopolyspora</taxon>
    </lineage>
</organism>
<dbReference type="AlphaFoldDB" id="A0A1H3M060"/>
<protein>
    <submittedName>
        <fullName evidence="2">Uncharacterized protein</fullName>
    </submittedName>
</protein>
<dbReference type="Proteomes" id="UP000199529">
    <property type="component" value="Unassembled WGS sequence"/>
</dbReference>
<keyword evidence="1" id="KW-0812">Transmembrane</keyword>
<dbReference type="EMBL" id="FNOK01000033">
    <property type="protein sequence ID" value="SDY70157.1"/>
    <property type="molecule type" value="Genomic_DNA"/>
</dbReference>